<gene>
    <name evidence="2" type="ORF">HNR67_005002</name>
</gene>
<dbReference type="AlphaFoldDB" id="A0A7W7CD27"/>
<organism evidence="2 3">
    <name type="scientific">Crossiella cryophila</name>
    <dbReference type="NCBI Taxonomy" id="43355"/>
    <lineage>
        <taxon>Bacteria</taxon>
        <taxon>Bacillati</taxon>
        <taxon>Actinomycetota</taxon>
        <taxon>Actinomycetes</taxon>
        <taxon>Pseudonocardiales</taxon>
        <taxon>Pseudonocardiaceae</taxon>
        <taxon>Crossiella</taxon>
    </lineage>
</organism>
<feature type="transmembrane region" description="Helical" evidence="1">
    <location>
        <begin position="27"/>
        <end position="47"/>
    </location>
</feature>
<keyword evidence="3" id="KW-1185">Reference proteome</keyword>
<keyword evidence="1" id="KW-1133">Transmembrane helix</keyword>
<keyword evidence="1" id="KW-0472">Membrane</keyword>
<protein>
    <submittedName>
        <fullName evidence="2">Uncharacterized protein</fullName>
    </submittedName>
</protein>
<evidence type="ECO:0000256" key="1">
    <source>
        <dbReference type="SAM" id="Phobius"/>
    </source>
</evidence>
<evidence type="ECO:0000313" key="3">
    <source>
        <dbReference type="Proteomes" id="UP000533598"/>
    </source>
</evidence>
<dbReference type="Proteomes" id="UP000533598">
    <property type="component" value="Unassembled WGS sequence"/>
</dbReference>
<dbReference type="RefSeq" id="WP_312988001.1">
    <property type="nucleotide sequence ID" value="NZ_BAAAUI010000070.1"/>
</dbReference>
<sequence>MANQTTTDDPALRIVDPPRSAFRRRRFLVPFWAAALVALAGTITLIISGTTTLPFNRTVVLEGKLASKAEFFADPQVQRILMRHGLQVHLTKAGSRDIANNDVSGYDFVFPSGQPAAVLIRNQRQRDKQYFKVFKPFFSPLILATFRSYAEKLATVGKAATGQQGPEVAKEYYFNLNVTKFVGLMEDRRTWADLGLPNGNRVLAQSSDVCWSNSAGVYLGLIAFVANGNQVPVTETEALRLADRIKPWLTSQGLANEEVARLYFAPEGRGLAPVAVIYEHQFLAHQMRVKEQTGALDEQRVLLYPEAQLQTVPELIALTPEGARLGELIATLPELRARALALGLRVLEPDGTLSNGQLSEQLSRSGLPVPLTGVGDTETFLPSVPLLEKMITRVGECPEVPR</sequence>
<evidence type="ECO:0000313" key="2">
    <source>
        <dbReference type="EMBL" id="MBB4678884.1"/>
    </source>
</evidence>
<name>A0A7W7CD27_9PSEU</name>
<keyword evidence="1" id="KW-0812">Transmembrane</keyword>
<accession>A0A7W7CD27</accession>
<dbReference type="EMBL" id="JACHMH010000001">
    <property type="protein sequence ID" value="MBB4678884.1"/>
    <property type="molecule type" value="Genomic_DNA"/>
</dbReference>
<proteinExistence type="predicted"/>
<reference evidence="2 3" key="1">
    <citation type="submission" date="2020-08" db="EMBL/GenBank/DDBJ databases">
        <title>Sequencing the genomes of 1000 actinobacteria strains.</title>
        <authorList>
            <person name="Klenk H.-P."/>
        </authorList>
    </citation>
    <scope>NUCLEOTIDE SEQUENCE [LARGE SCALE GENOMIC DNA]</scope>
    <source>
        <strain evidence="2 3">DSM 44230</strain>
    </source>
</reference>
<comment type="caution">
    <text evidence="2">The sequence shown here is derived from an EMBL/GenBank/DDBJ whole genome shotgun (WGS) entry which is preliminary data.</text>
</comment>